<evidence type="ECO:0000313" key="2">
    <source>
        <dbReference type="Proteomes" id="UP000599109"/>
    </source>
</evidence>
<reference evidence="1 2" key="1">
    <citation type="journal article" date="2017" name="Int. J. Syst. Evol. Microbiol.">
        <title>Ramlibacter monticola sp. nov., isolated from forest soil.</title>
        <authorList>
            <person name="Chaudhary D.K."/>
            <person name="Kim J."/>
        </authorList>
    </citation>
    <scope>NUCLEOTIDE SEQUENCE [LARGE SCALE GENOMIC DNA]</scope>
    <source>
        <strain evidence="1 2">KACC 19175</strain>
    </source>
</reference>
<proteinExistence type="predicted"/>
<protein>
    <submittedName>
        <fullName evidence="1">Uncharacterized protein</fullName>
    </submittedName>
</protein>
<dbReference type="Proteomes" id="UP000599109">
    <property type="component" value="Unassembled WGS sequence"/>
</dbReference>
<evidence type="ECO:0000313" key="1">
    <source>
        <dbReference type="EMBL" id="MBL0392132.1"/>
    </source>
</evidence>
<dbReference type="EMBL" id="JAEQNE010000003">
    <property type="protein sequence ID" value="MBL0392132.1"/>
    <property type="molecule type" value="Genomic_DNA"/>
</dbReference>
<accession>A0A937CUK3</accession>
<sequence length="228" mass="24122">MTPSETLPSATVHVGDTAKLMLLQRVGGPVADDLQSHLQPMLLLDELLRVTLARPDLDAQALPKYTEWIRPAVQGAMKACAAAAEWLLPLPGASTPSAQLAAECAALLRPEFELCGLRIELECEGEALALGRDPGRTMLCAVLAHAGDHAEGPERIVMQLKHREGLCEVRVSRRPATGAVATDFLRPGQAPLAWGDLLALAAREGVPLRRESDGTLVLELAAAPGAAS</sequence>
<gene>
    <name evidence="1" type="ORF">JJ685_13415</name>
</gene>
<name>A0A937CUK3_9BURK</name>
<comment type="caution">
    <text evidence="1">The sequence shown here is derived from an EMBL/GenBank/DDBJ whole genome shotgun (WGS) entry which is preliminary data.</text>
</comment>
<keyword evidence="2" id="KW-1185">Reference proteome</keyword>
<dbReference type="AlphaFoldDB" id="A0A937CUK3"/>
<organism evidence="1 2">
    <name type="scientific">Ramlibacter monticola</name>
    <dbReference type="NCBI Taxonomy" id="1926872"/>
    <lineage>
        <taxon>Bacteria</taxon>
        <taxon>Pseudomonadati</taxon>
        <taxon>Pseudomonadota</taxon>
        <taxon>Betaproteobacteria</taxon>
        <taxon>Burkholderiales</taxon>
        <taxon>Comamonadaceae</taxon>
        <taxon>Ramlibacter</taxon>
    </lineage>
</organism>
<dbReference type="RefSeq" id="WP_201674780.1">
    <property type="nucleotide sequence ID" value="NZ_JAEQNE010000003.1"/>
</dbReference>